<accession>A0ABP2RKR0</accession>
<keyword evidence="1" id="KW-0472">Membrane</keyword>
<evidence type="ECO:0000256" key="1">
    <source>
        <dbReference type="SAM" id="Phobius"/>
    </source>
</evidence>
<evidence type="ECO:0000313" key="2">
    <source>
        <dbReference type="EMBL" id="EJZ44051.1"/>
    </source>
</evidence>
<organism evidence="2 3">
    <name type="scientific">Leptospira licerasiae str. MMD4847</name>
    <dbReference type="NCBI Taxonomy" id="1049971"/>
    <lineage>
        <taxon>Bacteria</taxon>
        <taxon>Pseudomonadati</taxon>
        <taxon>Spirochaetota</taxon>
        <taxon>Spirochaetia</taxon>
        <taxon>Leptospirales</taxon>
        <taxon>Leptospiraceae</taxon>
        <taxon>Leptospira</taxon>
    </lineage>
</organism>
<evidence type="ECO:0008006" key="4">
    <source>
        <dbReference type="Google" id="ProtNLM"/>
    </source>
</evidence>
<sequence>MRGEFFFKNFLLPFCFSFIGVPSIRHFSRRLFYRLVRSFSGLEIFSKTRPLKEYYKFLYFERLQAESISQRNVS</sequence>
<proteinExistence type="predicted"/>
<feature type="transmembrane region" description="Helical" evidence="1">
    <location>
        <begin position="6"/>
        <end position="24"/>
    </location>
</feature>
<dbReference type="Proteomes" id="UP000018720">
    <property type="component" value="Unassembled WGS sequence"/>
</dbReference>
<name>A0ABP2RKR0_9LEPT</name>
<keyword evidence="3" id="KW-1185">Reference proteome</keyword>
<dbReference type="EMBL" id="AHOM02000001">
    <property type="protein sequence ID" value="EJZ44051.1"/>
    <property type="molecule type" value="Genomic_DNA"/>
</dbReference>
<reference evidence="2 3" key="1">
    <citation type="submission" date="2012-08" db="EMBL/GenBank/DDBJ databases">
        <authorList>
            <person name="Harkins D.M."/>
            <person name="Durkin A.S."/>
            <person name="Selengut J.D."/>
            <person name="Sanka R."/>
            <person name="DePew J."/>
            <person name="Purushe J."/>
            <person name="Matthias M.A."/>
            <person name="Vinetz J.M."/>
            <person name="Sutton G.G."/>
            <person name="Nelson W.C."/>
            <person name="Fouts D.E."/>
        </authorList>
    </citation>
    <scope>NUCLEOTIDE SEQUENCE [LARGE SCALE GENOMIC DNA]</scope>
    <source>
        <strain evidence="2 3">MMD4847</strain>
    </source>
</reference>
<protein>
    <recommendedName>
        <fullName evidence="4">Secreted protein</fullName>
    </recommendedName>
</protein>
<keyword evidence="1" id="KW-0812">Transmembrane</keyword>
<evidence type="ECO:0000313" key="3">
    <source>
        <dbReference type="Proteomes" id="UP000018720"/>
    </source>
</evidence>
<gene>
    <name evidence="2" type="ORF">LEP1GSC178_2065</name>
</gene>
<keyword evidence="1" id="KW-1133">Transmembrane helix</keyword>
<comment type="caution">
    <text evidence="2">The sequence shown here is derived from an EMBL/GenBank/DDBJ whole genome shotgun (WGS) entry which is preliminary data.</text>
</comment>